<dbReference type="Gene3D" id="3.40.50.150">
    <property type="entry name" value="Vaccinia Virus protein VP39"/>
    <property type="match status" value="1"/>
</dbReference>
<dbReference type="AlphaFoldDB" id="A0A061QT22"/>
<dbReference type="CDD" id="cd02440">
    <property type="entry name" value="AdoMet_MTases"/>
    <property type="match status" value="1"/>
</dbReference>
<organism evidence="5">
    <name type="scientific">Tetraselmis sp. GSL018</name>
    <dbReference type="NCBI Taxonomy" id="582737"/>
    <lineage>
        <taxon>Eukaryota</taxon>
        <taxon>Viridiplantae</taxon>
        <taxon>Chlorophyta</taxon>
        <taxon>core chlorophytes</taxon>
        <taxon>Chlorodendrophyceae</taxon>
        <taxon>Chlorodendrales</taxon>
        <taxon>Chlorodendraceae</taxon>
        <taxon>Tetraselmis</taxon>
    </lineage>
</organism>
<name>A0A061QT22_9CHLO</name>
<dbReference type="GO" id="GO:0003676">
    <property type="term" value="F:nucleic acid binding"/>
    <property type="evidence" value="ECO:0007669"/>
    <property type="project" value="InterPro"/>
</dbReference>
<evidence type="ECO:0000313" key="5">
    <source>
        <dbReference type="EMBL" id="JAC63817.1"/>
    </source>
</evidence>
<dbReference type="EMBL" id="GBEZ01023048">
    <property type="protein sequence ID" value="JAC63817.1"/>
    <property type="molecule type" value="Transcribed_RNA"/>
</dbReference>
<dbReference type="PROSITE" id="PS00092">
    <property type="entry name" value="N6_MTASE"/>
    <property type="match status" value="1"/>
</dbReference>
<sequence>MMSATSKITRFEVRSFGLVPRSGSSPFTKAVAVSCLNTVRIQNRLSDCQSNFLKTDSIVLNHCESLQASRGYCGSRGLRSCSLFATASLQSRGLRNSCLASHRSGSQYSSELPVAERKAVHLTSLRKLLEWLGEAEDRAGQDAQALQDQGPHQEEHSPSPENLKAELAWMVEDAVAGVHGDDGSFSEAGWRDVVRGLPCPWREALCGGAVPDTVLATRLSVGELTELWRKRRLEERVPIQYILGSCHWRDLVLAVGPGCLIPRPETEQLIDLAEAAIASDPGLASGPWADLGTGSGALAVSLAQILLNKASDRPAEVWAVDASPEAARWANVNVIRHGLQDAVRVAVGKWGEPLAPVAGELAGILSNPPYIPSEKLPTLQAEVRRHEPRLALEGGTGDGLGAIVDVLECAAEALRPGGFLALETEGGHQAQAIADALNSGFGSCPAVRFADVFADAHVRSDYYGVPRFLVCYRA</sequence>
<dbReference type="PANTHER" id="PTHR47441:SF3">
    <property type="entry name" value="RELEASE FACTOR GLUTAMINE METHYLTRANSFERASE"/>
    <property type="match status" value="1"/>
</dbReference>
<evidence type="ECO:0000256" key="2">
    <source>
        <dbReference type="ARBA" id="ARBA00022679"/>
    </source>
</evidence>
<accession>A0A061QT22</accession>
<evidence type="ECO:0000256" key="1">
    <source>
        <dbReference type="ARBA" id="ARBA00022603"/>
    </source>
</evidence>
<feature type="compositionally biased region" description="Low complexity" evidence="4">
    <location>
        <begin position="141"/>
        <end position="150"/>
    </location>
</feature>
<dbReference type="InterPro" id="IPR029063">
    <property type="entry name" value="SAM-dependent_MTases_sf"/>
</dbReference>
<evidence type="ECO:0000256" key="3">
    <source>
        <dbReference type="ARBA" id="ARBA00022691"/>
    </source>
</evidence>
<dbReference type="InterPro" id="IPR052663">
    <property type="entry name" value="RF_glutamine_MTase_cyano"/>
</dbReference>
<evidence type="ECO:0000256" key="4">
    <source>
        <dbReference type="SAM" id="MobiDB-lite"/>
    </source>
</evidence>
<dbReference type="NCBIfam" id="TIGR00536">
    <property type="entry name" value="hemK_fam"/>
    <property type="match status" value="1"/>
</dbReference>
<gene>
    <name evidence="5" type="primary">HEMK</name>
    <name evidence="5" type="ORF">TSPGSL018_19687</name>
</gene>
<protein>
    <submittedName>
        <fullName evidence="5">Release factor glutamine methyltransferase</fullName>
    </submittedName>
</protein>
<reference evidence="5" key="1">
    <citation type="submission" date="2014-05" db="EMBL/GenBank/DDBJ databases">
        <title>The transcriptome of the halophilic microalga Tetraselmis sp. GSL018 isolated from the Great Salt Lake, Utah.</title>
        <authorList>
            <person name="Jinkerson R.E."/>
            <person name="D'Adamo S."/>
            <person name="Posewitz M.C."/>
        </authorList>
    </citation>
    <scope>NUCLEOTIDE SEQUENCE</scope>
    <source>
        <strain evidence="5">GSL018</strain>
    </source>
</reference>
<dbReference type="GO" id="GO:0008276">
    <property type="term" value="F:protein methyltransferase activity"/>
    <property type="evidence" value="ECO:0007669"/>
    <property type="project" value="InterPro"/>
</dbReference>
<dbReference type="SUPFAM" id="SSF53335">
    <property type="entry name" value="S-adenosyl-L-methionine-dependent methyltransferases"/>
    <property type="match status" value="1"/>
</dbReference>
<keyword evidence="2 5" id="KW-0808">Transferase</keyword>
<keyword evidence="1 5" id="KW-0489">Methyltransferase</keyword>
<proteinExistence type="predicted"/>
<feature type="region of interest" description="Disordered" evidence="4">
    <location>
        <begin position="140"/>
        <end position="160"/>
    </location>
</feature>
<dbReference type="InterPro" id="IPR002052">
    <property type="entry name" value="DNA_methylase_N6_adenine_CS"/>
</dbReference>
<dbReference type="GO" id="GO:0032259">
    <property type="term" value="P:methylation"/>
    <property type="evidence" value="ECO:0007669"/>
    <property type="project" value="UniProtKB-KW"/>
</dbReference>
<dbReference type="PANTHER" id="PTHR47441">
    <property type="match status" value="1"/>
</dbReference>
<dbReference type="InterPro" id="IPR004556">
    <property type="entry name" value="HemK-like"/>
</dbReference>
<keyword evidence="3" id="KW-0949">S-adenosyl-L-methionine</keyword>